<dbReference type="EMBL" id="JAEHOE010000060">
    <property type="protein sequence ID" value="KAG2490657.1"/>
    <property type="molecule type" value="Genomic_DNA"/>
</dbReference>
<feature type="region of interest" description="Disordered" evidence="2">
    <location>
        <begin position="627"/>
        <end position="650"/>
    </location>
</feature>
<dbReference type="InterPro" id="IPR036404">
    <property type="entry name" value="Jacalin-like_lectin_dom_sf"/>
</dbReference>
<dbReference type="PANTHER" id="PTHR13037">
    <property type="entry name" value="FORMIN"/>
    <property type="match status" value="1"/>
</dbReference>
<feature type="region of interest" description="Disordered" evidence="2">
    <location>
        <begin position="494"/>
        <end position="536"/>
    </location>
</feature>
<evidence type="ECO:0000256" key="1">
    <source>
        <dbReference type="ARBA" id="ARBA00022581"/>
    </source>
</evidence>
<keyword evidence="1" id="KW-0945">Host-virus interaction</keyword>
<name>A0A835XW15_9CHLO</name>
<feature type="region of interest" description="Disordered" evidence="2">
    <location>
        <begin position="61"/>
        <end position="124"/>
    </location>
</feature>
<dbReference type="AlphaFoldDB" id="A0A835XW15"/>
<sequence>MTTASGATHTIGTSAGPLDLRQVLDATPPACASAPRGFRLAYVKGTNAPPTESKGLTGLTFVWEPVGPAPPPSPPPTPSPPSPPATSPTCQSLQQGPFGQPARNSFTGGAEWQPQNYTITGRSSFDDGGAMARGVVTGIRIAREAVDANLKVTESIQVRYGSTWAAPVGLQAGPYWWKEVVVPTAIASLSVMQSPVSKFSGPGVRALRINGQVLGDAYSESLFGGSSLSPDDSATVTDALPCLTSAFGFQLTQVKGVIATAKSSSVATITFVESLTFVWKAAPPPPPPSPPPSPRPPSPQPPPACARLEQGPFRPNATADTSGETPFSLLPGDGSQPITALRWAYPVGYGISVLHKLQLQFGGDWAPSAGSDPDPWGGSYSGDKINEGSTSHDYTARGGFTLAPGDYISGASVLVGAKPNQFSPGTTGGVFTIFLTTAQGRSGTVGTPNDFPVASQTFNATPCGASPRGYRLVGIKGTEWGLIASISFVWEPVGPASPPSPPQPRSPPPSPPSPPSPSPSCRSLQQGPFGEPAGTSFTWGGQSFTVTGRTPFDDAAFTARGPITGIRLRNTYGASEPLPAVTTVQFRYGSTWAPVQGEAAYNSWAKEITVPTSGAFSDNLTAVWGSGSHSGPGLRGLAPPSPPSPPSPPPACLRLEQGPFRLNSSAQPGEASFTLMPSAASQPITALRWAAGSVSSYRATIISKLQIQYDWDWGTEAGYGNWDTIRSDEGDWDNTVRGGFTLAPGDYINSAVVQLGSRNRIYGTGTAEGVFGIIFTSASGRQLRVGADLPFNLVSNRTYNAAPCGSSPRGYRLVGLKGATSNTSDGGLYSVSLAWAAVDATPPPTPPSSCRVLEQGPFGEPATSSFTWMGRTLTIVSRSNFDGSAFTWNGPVTGIRLRHSLFTSTLPRVTTVQVRYGSTWAPPQGELATDGWAKDLMVPTSSAITNLTAYWGSGTYFGPGLRGLAMGAQRVTMPYANYLTPGDVDQADAVRSAETLPCLDSARGFELASVKGVIVTARSGSEPPLMFVESLSFVWRAT</sequence>
<gene>
    <name evidence="3" type="ORF">HYH03_011045</name>
</gene>
<dbReference type="Gene3D" id="2.100.10.30">
    <property type="entry name" value="Jacalin-like lectin domain"/>
    <property type="match status" value="1"/>
</dbReference>
<feature type="compositionally biased region" description="Polar residues" evidence="2">
    <location>
        <begin position="90"/>
        <end position="123"/>
    </location>
</feature>
<proteinExistence type="predicted"/>
<feature type="compositionally biased region" description="Pro residues" evidence="2">
    <location>
        <begin position="495"/>
        <end position="518"/>
    </location>
</feature>
<feature type="compositionally biased region" description="Pro residues" evidence="2">
    <location>
        <begin position="67"/>
        <end position="86"/>
    </location>
</feature>
<feature type="compositionally biased region" description="Pro residues" evidence="2">
    <location>
        <begin position="639"/>
        <end position="650"/>
    </location>
</feature>
<organism evidence="3 4">
    <name type="scientific">Edaphochlamys debaryana</name>
    <dbReference type="NCBI Taxonomy" id="47281"/>
    <lineage>
        <taxon>Eukaryota</taxon>
        <taxon>Viridiplantae</taxon>
        <taxon>Chlorophyta</taxon>
        <taxon>core chlorophytes</taxon>
        <taxon>Chlorophyceae</taxon>
        <taxon>CS clade</taxon>
        <taxon>Chlamydomonadales</taxon>
        <taxon>Chlamydomonadales incertae sedis</taxon>
        <taxon>Edaphochlamys</taxon>
    </lineage>
</organism>
<evidence type="ECO:0000256" key="2">
    <source>
        <dbReference type="SAM" id="MobiDB-lite"/>
    </source>
</evidence>
<feature type="compositionally biased region" description="Pro residues" evidence="2">
    <location>
        <begin position="282"/>
        <end position="304"/>
    </location>
</feature>
<reference evidence="3" key="1">
    <citation type="journal article" date="2020" name="bioRxiv">
        <title>Comparative genomics of Chlamydomonas.</title>
        <authorList>
            <person name="Craig R.J."/>
            <person name="Hasan A.R."/>
            <person name="Ness R.W."/>
            <person name="Keightley P.D."/>
        </authorList>
    </citation>
    <scope>NUCLEOTIDE SEQUENCE</scope>
    <source>
        <strain evidence="3">CCAP 11/70</strain>
    </source>
</reference>
<dbReference type="PANTHER" id="PTHR13037:SF24">
    <property type="entry name" value="POLYCOMB PROTEIN PCL-RELATED"/>
    <property type="match status" value="1"/>
</dbReference>
<feature type="region of interest" description="Disordered" evidence="2">
    <location>
        <begin position="282"/>
        <end position="331"/>
    </location>
</feature>
<keyword evidence="4" id="KW-1185">Reference proteome</keyword>
<protein>
    <submittedName>
        <fullName evidence="3">Uncharacterized protein</fullName>
    </submittedName>
</protein>
<comment type="caution">
    <text evidence="3">The sequence shown here is derived from an EMBL/GenBank/DDBJ whole genome shotgun (WGS) entry which is preliminary data.</text>
</comment>
<evidence type="ECO:0000313" key="4">
    <source>
        <dbReference type="Proteomes" id="UP000612055"/>
    </source>
</evidence>
<dbReference type="Proteomes" id="UP000612055">
    <property type="component" value="Unassembled WGS sequence"/>
</dbReference>
<accession>A0A835XW15</accession>
<evidence type="ECO:0000313" key="3">
    <source>
        <dbReference type="EMBL" id="KAG2490657.1"/>
    </source>
</evidence>